<dbReference type="GeneID" id="921933"/>
<name>Q919L9_NPVCO</name>
<accession>Q919L9</accession>
<protein>
    <submittedName>
        <fullName evidence="2">Uncharacterized protein</fullName>
    </submittedName>
</protein>
<organismHost>
    <name type="scientific">Culex nigripalpus</name>
    <dbReference type="NCBI Taxonomy" id="42429"/>
</organismHost>
<reference evidence="2 3" key="1">
    <citation type="journal article" date="2001" name="J. Virol.">
        <title>Genome sequence of a baculovirus pathogenic for Culex nigripalpus.</title>
        <authorList>
            <person name="Afonso C.L."/>
            <person name="Tulman E.R."/>
            <person name="Lu Z."/>
            <person name="Balinsky C.A."/>
            <person name="Moser B.A."/>
            <person name="Becnel J.J."/>
            <person name="Rock D.L."/>
            <person name="Kutish G.F."/>
        </authorList>
    </citation>
    <scope>NUCLEOTIDE SEQUENCE [LARGE SCALE GENOMIC DNA]</scope>
    <source>
        <strain evidence="3">Isolate Florida/1997</strain>
    </source>
</reference>
<gene>
    <name evidence="2" type="primary">CUN057</name>
</gene>
<organism evidence="2 3">
    <name type="scientific">Culex nigripalpus nucleopolyhedrovirus (isolate Florida/1997)</name>
    <name type="common">CuniNPV</name>
    <dbReference type="NCBI Taxonomy" id="645993"/>
    <lineage>
        <taxon>Viruses</taxon>
        <taxon>Viruses incertae sedis</taxon>
        <taxon>Naldaviricetes</taxon>
        <taxon>Lefavirales</taxon>
        <taxon>Baculoviridae</taxon>
        <taxon>Deltabaculovirus</taxon>
    </lineage>
</organism>
<feature type="region of interest" description="Disordered" evidence="1">
    <location>
        <begin position="13"/>
        <end position="52"/>
    </location>
</feature>
<evidence type="ECO:0000256" key="1">
    <source>
        <dbReference type="SAM" id="MobiDB-lite"/>
    </source>
</evidence>
<dbReference type="KEGG" id="vg:921933"/>
<dbReference type="RefSeq" id="NP_203361.1">
    <property type="nucleotide sequence ID" value="NC_003084.1"/>
</dbReference>
<proteinExistence type="predicted"/>
<evidence type="ECO:0000313" key="2">
    <source>
        <dbReference type="EMBL" id="AAK94135.1"/>
    </source>
</evidence>
<evidence type="ECO:0000313" key="3">
    <source>
        <dbReference type="Proteomes" id="UP000006635"/>
    </source>
</evidence>
<feature type="compositionally biased region" description="Polar residues" evidence="1">
    <location>
        <begin position="13"/>
        <end position="45"/>
    </location>
</feature>
<sequence length="410" mass="46956">MEAFLKNTLATCANENGPTEAGPTSSTTPAPVQSADVPSTSQLQPRVQPKPQKERIVVVTSVTKITADEDDVDGEQKVTFREGEKTSWAFYDQPEELEVNGAYSVVIKTERNNFMMVNRIVEAKKSTIVENRYVSPFVEKIAMGNLLGRVVHFTYSGRDKTFMMLLEVLTLDVNVCTVEVRVQREFESEHNLMQVVHDRAKSRLNWTVLYDVRVNSRSYRFERIDETRNLTTVYMLSTSNIKFYDTLNDLLEANTCTLSSKEQTLLTKATFTPLKFHSLTRGYDLHIFNVKQVKVFLTEEGGIMRGICSFPYAKRQWSLSIYNNEKNPNVFKNYIERLSDYTSTENSYFNVYFNDTGSSYTFIAISGRYESSEESFCTVMNPPPEERKVAVKRPIVDDNCSPSSTKKFKF</sequence>
<dbReference type="Proteomes" id="UP000006635">
    <property type="component" value="Segment"/>
</dbReference>
<dbReference type="EMBL" id="AF403738">
    <property type="protein sequence ID" value="AAK94135.1"/>
    <property type="molecule type" value="Genomic_DNA"/>
</dbReference>
<keyword evidence="3" id="KW-1185">Reference proteome</keyword>